<dbReference type="RefSeq" id="XP_022650467.1">
    <property type="nucleotide sequence ID" value="XM_022794732.1"/>
</dbReference>
<evidence type="ECO:0000313" key="14">
    <source>
        <dbReference type="EnsemblMetazoa" id="XP_022650467"/>
    </source>
</evidence>
<feature type="transmembrane region" description="Helical" evidence="13">
    <location>
        <begin position="319"/>
        <end position="337"/>
    </location>
</feature>
<evidence type="ECO:0000256" key="3">
    <source>
        <dbReference type="ARBA" id="ARBA00022448"/>
    </source>
</evidence>
<dbReference type="Proteomes" id="UP000594260">
    <property type="component" value="Unplaced"/>
</dbReference>
<keyword evidence="10 12" id="KW-0739">Sodium transport</keyword>
<dbReference type="OMA" id="YETRCID"/>
<keyword evidence="15" id="KW-1185">Reference proteome</keyword>
<keyword evidence="7" id="KW-0915">Sodium</keyword>
<dbReference type="GO" id="GO:0015280">
    <property type="term" value="F:ligand-gated sodium channel activity"/>
    <property type="evidence" value="ECO:0007669"/>
    <property type="project" value="TreeGrafter"/>
</dbReference>
<name>A0A7M7MBT1_VARDE</name>
<dbReference type="Pfam" id="PF00858">
    <property type="entry name" value="ASC"/>
    <property type="match status" value="2"/>
</dbReference>
<keyword evidence="5 12" id="KW-0812">Transmembrane</keyword>
<keyword evidence="11 12" id="KW-0407">Ion channel</keyword>
<dbReference type="EnsemblMetazoa" id="XM_022794732">
    <property type="protein sequence ID" value="XP_022650467"/>
    <property type="gene ID" value="LOC111245851"/>
</dbReference>
<evidence type="ECO:0000256" key="11">
    <source>
        <dbReference type="ARBA" id="ARBA00023303"/>
    </source>
</evidence>
<keyword evidence="8 12" id="KW-0406">Ion transport</keyword>
<evidence type="ECO:0000256" key="2">
    <source>
        <dbReference type="ARBA" id="ARBA00007193"/>
    </source>
</evidence>
<evidence type="ECO:0000256" key="10">
    <source>
        <dbReference type="ARBA" id="ARBA00023201"/>
    </source>
</evidence>
<dbReference type="OrthoDB" id="6479303at2759"/>
<dbReference type="InParanoid" id="A0A7M7MBT1"/>
<keyword evidence="9 13" id="KW-0472">Membrane</keyword>
<sequence length="712" mass="82418">MTQANLTEFALDPMNILQIGFVNPAQYYFEFYLNTNITRVSYSILPIHMCYTMNWRTDDKMEAVYQNIIAFEMNMMVSWPDDEHIQTSPYELTLGFHHVDTNTAGQRHAIVLRPSGDYVFGVIQEGTQTLPPPYDTNCRNYSDIKVFDDGYFVKWSRDMCNEDCKLRVVRRVCNCIMSNYVYRNKIGGRVCDRNQTITCVQAHARETYSRICPRECTAACREDTYKATQSIWRQVSSEDNDLKYVNIKVIVTSRQVDVLHFVPLLSSTQILGIIGGYVGFWMGLSFYKVGAECANYILVIVYRIFRVQAVMRYLVVHRSFMACLLISTIIACSMSCIKELYEYRRFPTTVYYSQANIKGSAYPATTVCLLDGINYSDICSTYLRQNCTNREPNFESMVGNDILLMKFIINFTYTADEIVTECTMESRSDLCESFDCVTLWNRTFTYVKTGSCYTFDMTSLPDHPFWRCKEQFKYNLRFRVHSYGAKDGGGATMTALVHEQNRYTSGVIHSFRFEPGRKYYLTVFQHDIVSLAKPYESGCVDYEKEGLNSSLYEGHIIQEEECCEACVAATWMKHCGCFSKMYAVKHRRLGIVCDYVTHLKCIDRMIQNKWFVRCQERCTQGCNDKRYRGLMHQIGYLETENGVPSTDHAEINVYLASTNVKQITNLAKIKFSDFVFYLSGHMTMWLNLSLLGSAPDAIFFLLRVINQYVLTF</sequence>
<reference evidence="14" key="1">
    <citation type="submission" date="2021-01" db="UniProtKB">
        <authorList>
            <consortium name="EnsemblMetazoa"/>
        </authorList>
    </citation>
    <scope>IDENTIFICATION</scope>
</reference>
<evidence type="ECO:0000313" key="15">
    <source>
        <dbReference type="Proteomes" id="UP000594260"/>
    </source>
</evidence>
<evidence type="ECO:0000256" key="7">
    <source>
        <dbReference type="ARBA" id="ARBA00023053"/>
    </source>
</evidence>
<comment type="similarity">
    <text evidence="2 12">Belongs to the amiloride-sensitive sodium channel (TC 1.A.6) family.</text>
</comment>
<proteinExistence type="inferred from homology"/>
<evidence type="ECO:0000256" key="9">
    <source>
        <dbReference type="ARBA" id="ARBA00023136"/>
    </source>
</evidence>
<dbReference type="PANTHER" id="PTHR11690:SF248">
    <property type="entry name" value="PICKPOCKET 17, ISOFORM A"/>
    <property type="match status" value="1"/>
</dbReference>
<keyword evidence="3 12" id="KW-0813">Transport</keyword>
<dbReference type="Gene3D" id="1.10.287.820">
    <property type="entry name" value="Acid-sensing ion channel domain"/>
    <property type="match status" value="1"/>
</dbReference>
<dbReference type="GO" id="GO:0005886">
    <property type="term" value="C:plasma membrane"/>
    <property type="evidence" value="ECO:0007669"/>
    <property type="project" value="TreeGrafter"/>
</dbReference>
<keyword evidence="6 13" id="KW-1133">Transmembrane helix</keyword>
<dbReference type="AlphaFoldDB" id="A0A7M7MBT1"/>
<evidence type="ECO:0000256" key="13">
    <source>
        <dbReference type="SAM" id="Phobius"/>
    </source>
</evidence>
<evidence type="ECO:0000256" key="6">
    <source>
        <dbReference type="ARBA" id="ARBA00022989"/>
    </source>
</evidence>
<evidence type="ECO:0000256" key="1">
    <source>
        <dbReference type="ARBA" id="ARBA00004141"/>
    </source>
</evidence>
<dbReference type="InterPro" id="IPR001873">
    <property type="entry name" value="ENaC"/>
</dbReference>
<comment type="subcellular location">
    <subcellularLocation>
        <location evidence="1">Membrane</location>
        <topology evidence="1">Multi-pass membrane protein</topology>
    </subcellularLocation>
</comment>
<accession>A0A7M7MBT1</accession>
<dbReference type="GeneID" id="111245851"/>
<evidence type="ECO:0000256" key="8">
    <source>
        <dbReference type="ARBA" id="ARBA00023065"/>
    </source>
</evidence>
<evidence type="ECO:0000256" key="12">
    <source>
        <dbReference type="RuleBase" id="RU000679"/>
    </source>
</evidence>
<dbReference type="PANTHER" id="PTHR11690">
    <property type="entry name" value="AMILORIDE-SENSITIVE SODIUM CHANNEL-RELATED"/>
    <property type="match status" value="1"/>
</dbReference>
<keyword evidence="4 12" id="KW-0894">Sodium channel</keyword>
<organism evidence="14 15">
    <name type="scientific">Varroa destructor</name>
    <name type="common">Honeybee mite</name>
    <dbReference type="NCBI Taxonomy" id="109461"/>
    <lineage>
        <taxon>Eukaryota</taxon>
        <taxon>Metazoa</taxon>
        <taxon>Ecdysozoa</taxon>
        <taxon>Arthropoda</taxon>
        <taxon>Chelicerata</taxon>
        <taxon>Arachnida</taxon>
        <taxon>Acari</taxon>
        <taxon>Parasitiformes</taxon>
        <taxon>Mesostigmata</taxon>
        <taxon>Gamasina</taxon>
        <taxon>Dermanyssoidea</taxon>
        <taxon>Varroidae</taxon>
        <taxon>Varroa</taxon>
    </lineage>
</organism>
<protein>
    <submittedName>
        <fullName evidence="14">Uncharacterized protein</fullName>
    </submittedName>
</protein>
<evidence type="ECO:0000256" key="5">
    <source>
        <dbReference type="ARBA" id="ARBA00022692"/>
    </source>
</evidence>
<evidence type="ECO:0000256" key="4">
    <source>
        <dbReference type="ARBA" id="ARBA00022461"/>
    </source>
</evidence>
<dbReference type="KEGG" id="vde:111245851"/>